<dbReference type="GO" id="GO:0035091">
    <property type="term" value="F:phosphatidylinositol binding"/>
    <property type="evidence" value="ECO:0007669"/>
    <property type="project" value="InterPro"/>
</dbReference>
<dbReference type="PANTHER" id="PTHR21514">
    <property type="entry name" value="AP-4 COMPLEX ACCESSORY SUBUNIT TEPSIN"/>
    <property type="match status" value="1"/>
</dbReference>
<keyword evidence="3" id="KW-0333">Golgi apparatus</keyword>
<evidence type="ECO:0000256" key="4">
    <source>
        <dbReference type="ARBA" id="ARBA00023329"/>
    </source>
</evidence>
<comment type="caution">
    <text evidence="7">The sequence shown here is derived from an EMBL/GenBank/DDBJ whole genome shotgun (WGS) entry which is preliminary data.</text>
</comment>
<dbReference type="SUPFAM" id="SSF48464">
    <property type="entry name" value="ENTH/VHS domain"/>
    <property type="match status" value="1"/>
</dbReference>
<evidence type="ECO:0000256" key="2">
    <source>
        <dbReference type="ARBA" id="ARBA00004601"/>
    </source>
</evidence>
<evidence type="ECO:0000256" key="1">
    <source>
        <dbReference type="ARBA" id="ARBA00004132"/>
    </source>
</evidence>
<dbReference type="GO" id="GO:0030136">
    <property type="term" value="C:clathrin-coated vesicle"/>
    <property type="evidence" value="ECO:0007669"/>
    <property type="project" value="UniProtKB-SubCell"/>
</dbReference>
<sequence>MDSSRRAVESYWRSRMIDAATSDEDKVAPVYKLEEICQLLRSSHVSIVKEMSEFVLKRLDHKSPIVKQKALRLIKYVVGKSGVEFRRQMQRHSVAVRQLFHYKGQPDPLKGDALNKAVRDTAQEAISAIFSEESKPTPADDLNRRIQGFGNTNYEMPSEEKKSFISEVVGLGSASIKQGLTTFTQGHSFKKNDNGSYKSPNLHRSLTMEGKTDKYEPVQYPSETQNSFGSSKNVASGPWNEDSRSIKPELTNGDSSSSYRESKTREERLLETIVTSGGVRLQPTRDAIQVFLAEAAKLDAVALSHALELKLQSPLWQVRMKAICVLESILRRKADENFSIIESYFFENRDAVVRCSESPQASLREKANKVINLLGGEQTGSVAGNSEECVKSQTATLVQMPDLIDTGDLDDYHGTDDATENRNDQVITNLTGPTQLIDDLFGDAPGNVVSTSELKNDDDPFADVSFHTNESKEHVDDIFSGLTVDDKRDSQEDVMGGKENGSEIFDIFGPNPELLQEQDLANNIDNLMIGLSIDKNASNKEQKGTSPAILSGSLLSDSNSQSSHQVSTDAWSEILNSQAEQISENPMFPPGAMPYNIPPGFMFNPAFSSQPINYGTMGSLFAQQQFLATMSNFQHLGNLAQNTNVSHVAGTNGGYSSALPDIFQANHPNQAPTSVMNGSKKEDSKAFDFISDHIAAVRDPKRVL</sequence>
<evidence type="ECO:0000259" key="6">
    <source>
        <dbReference type="PROSITE" id="PS50179"/>
    </source>
</evidence>
<evidence type="ECO:0000256" key="3">
    <source>
        <dbReference type="ARBA" id="ARBA00023034"/>
    </source>
</evidence>
<feature type="region of interest" description="Disordered" evidence="5">
    <location>
        <begin position="217"/>
        <end position="264"/>
    </location>
</feature>
<dbReference type="AlphaFoldDB" id="A0AAW1WIT4"/>
<dbReference type="InterPro" id="IPR002014">
    <property type="entry name" value="VHS_dom"/>
</dbReference>
<feature type="region of interest" description="Disordered" evidence="5">
    <location>
        <begin position="538"/>
        <end position="570"/>
    </location>
</feature>
<dbReference type="InterPro" id="IPR013809">
    <property type="entry name" value="ENTH"/>
</dbReference>
<comment type="subcellular location">
    <subcellularLocation>
        <location evidence="1">Cytoplasmic vesicle</location>
        <location evidence="1">Clathrin-coated vesicle</location>
    </subcellularLocation>
    <subcellularLocation>
        <location evidence="2">Golgi apparatus</location>
        <location evidence="2">trans-Golgi network</location>
    </subcellularLocation>
</comment>
<feature type="compositionally biased region" description="Low complexity" evidence="5">
    <location>
        <begin position="550"/>
        <end position="563"/>
    </location>
</feature>
<feature type="compositionally biased region" description="Polar residues" evidence="5">
    <location>
        <begin position="221"/>
        <end position="234"/>
    </location>
</feature>
<dbReference type="EMBL" id="JBEDUW010000006">
    <property type="protein sequence ID" value="KAK9923414.1"/>
    <property type="molecule type" value="Genomic_DNA"/>
</dbReference>
<reference evidence="7 8" key="1">
    <citation type="journal article" date="2023" name="G3 (Bethesda)">
        <title>A chromosome-length genome assembly and annotation of blackberry (Rubus argutus, cv. 'Hillquist').</title>
        <authorList>
            <person name="Bruna T."/>
            <person name="Aryal R."/>
            <person name="Dudchenko O."/>
            <person name="Sargent D.J."/>
            <person name="Mead D."/>
            <person name="Buti M."/>
            <person name="Cavallini A."/>
            <person name="Hytonen T."/>
            <person name="Andres J."/>
            <person name="Pham M."/>
            <person name="Weisz D."/>
            <person name="Mascagni F."/>
            <person name="Usai G."/>
            <person name="Natali L."/>
            <person name="Bassil N."/>
            <person name="Fernandez G.E."/>
            <person name="Lomsadze A."/>
            <person name="Armour M."/>
            <person name="Olukolu B."/>
            <person name="Poorten T."/>
            <person name="Britton C."/>
            <person name="Davik J."/>
            <person name="Ashrafi H."/>
            <person name="Aiden E.L."/>
            <person name="Borodovsky M."/>
            <person name="Worthington M."/>
        </authorList>
    </citation>
    <scope>NUCLEOTIDE SEQUENCE [LARGE SCALE GENOMIC DNA]</scope>
    <source>
        <strain evidence="7">PI 553951</strain>
    </source>
</reference>
<dbReference type="CDD" id="cd03572">
    <property type="entry name" value="ENTH_like_Tepsin"/>
    <property type="match status" value="1"/>
</dbReference>
<dbReference type="GO" id="GO:0032588">
    <property type="term" value="C:trans-Golgi network membrane"/>
    <property type="evidence" value="ECO:0007669"/>
    <property type="project" value="TreeGrafter"/>
</dbReference>
<keyword evidence="8" id="KW-1185">Reference proteome</keyword>
<evidence type="ECO:0000313" key="8">
    <source>
        <dbReference type="Proteomes" id="UP001457282"/>
    </source>
</evidence>
<feature type="domain" description="VHS" evidence="6">
    <location>
        <begin position="20"/>
        <end position="89"/>
    </location>
</feature>
<dbReference type="GO" id="GO:0043130">
    <property type="term" value="F:ubiquitin binding"/>
    <property type="evidence" value="ECO:0007669"/>
    <property type="project" value="InterPro"/>
</dbReference>
<dbReference type="Gene3D" id="1.25.40.90">
    <property type="match status" value="1"/>
</dbReference>
<evidence type="ECO:0000256" key="5">
    <source>
        <dbReference type="SAM" id="MobiDB-lite"/>
    </source>
</evidence>
<dbReference type="InterPro" id="IPR008942">
    <property type="entry name" value="ENTH_VHS"/>
</dbReference>
<dbReference type="InterPro" id="IPR039273">
    <property type="entry name" value="TEPSIN"/>
</dbReference>
<organism evidence="7 8">
    <name type="scientific">Rubus argutus</name>
    <name type="common">Southern blackberry</name>
    <dbReference type="NCBI Taxonomy" id="59490"/>
    <lineage>
        <taxon>Eukaryota</taxon>
        <taxon>Viridiplantae</taxon>
        <taxon>Streptophyta</taxon>
        <taxon>Embryophyta</taxon>
        <taxon>Tracheophyta</taxon>
        <taxon>Spermatophyta</taxon>
        <taxon>Magnoliopsida</taxon>
        <taxon>eudicotyledons</taxon>
        <taxon>Gunneridae</taxon>
        <taxon>Pentapetalae</taxon>
        <taxon>rosids</taxon>
        <taxon>fabids</taxon>
        <taxon>Rosales</taxon>
        <taxon>Rosaceae</taxon>
        <taxon>Rosoideae</taxon>
        <taxon>Rosoideae incertae sedis</taxon>
        <taxon>Rubus</taxon>
    </lineage>
</organism>
<gene>
    <name evidence="7" type="ORF">M0R45_031835</name>
</gene>
<evidence type="ECO:0000313" key="7">
    <source>
        <dbReference type="EMBL" id="KAK9923414.1"/>
    </source>
</evidence>
<dbReference type="PANTHER" id="PTHR21514:SF0">
    <property type="entry name" value="AP-4 COMPLEX ACCESSORY SUBUNIT TEPSIN"/>
    <property type="match status" value="1"/>
</dbReference>
<dbReference type="InterPro" id="IPR035802">
    <property type="entry name" value="ENTH/VHS_tepsin"/>
</dbReference>
<dbReference type="Pfam" id="PF01417">
    <property type="entry name" value="ENTH"/>
    <property type="match status" value="1"/>
</dbReference>
<proteinExistence type="predicted"/>
<accession>A0AAW1WIT4</accession>
<dbReference type="Proteomes" id="UP001457282">
    <property type="component" value="Unassembled WGS sequence"/>
</dbReference>
<name>A0AAW1WIT4_RUBAR</name>
<keyword evidence="4" id="KW-0968">Cytoplasmic vesicle</keyword>
<dbReference type="PROSITE" id="PS50179">
    <property type="entry name" value="VHS"/>
    <property type="match status" value="1"/>
</dbReference>
<dbReference type="SMART" id="SM00288">
    <property type="entry name" value="VHS"/>
    <property type="match status" value="1"/>
</dbReference>
<protein>
    <recommendedName>
        <fullName evidence="6">VHS domain-containing protein</fullName>
    </recommendedName>
</protein>